<dbReference type="AlphaFoldDB" id="A0A0S8FUH5"/>
<gene>
    <name evidence="1" type="ORF">AMJ83_04485</name>
</gene>
<proteinExistence type="predicted"/>
<evidence type="ECO:0008006" key="3">
    <source>
        <dbReference type="Google" id="ProtNLM"/>
    </source>
</evidence>
<dbReference type="SUPFAM" id="SSF46785">
    <property type="entry name" value="Winged helix' DNA-binding domain"/>
    <property type="match status" value="1"/>
</dbReference>
<reference evidence="1 2" key="1">
    <citation type="journal article" date="2015" name="Microbiome">
        <title>Genomic resolution of linkages in carbon, nitrogen, and sulfur cycling among widespread estuary sediment bacteria.</title>
        <authorList>
            <person name="Baker B.J."/>
            <person name="Lazar C.S."/>
            <person name="Teske A.P."/>
            <person name="Dick G.J."/>
        </authorList>
    </citation>
    <scope>NUCLEOTIDE SEQUENCE [LARGE SCALE GENOMIC DNA]</scope>
    <source>
        <strain evidence="1">SM23_42</strain>
    </source>
</reference>
<evidence type="ECO:0000313" key="2">
    <source>
        <dbReference type="Proteomes" id="UP000051373"/>
    </source>
</evidence>
<protein>
    <recommendedName>
        <fullName evidence="3">HTH asnC-type domain-containing protein</fullName>
    </recommendedName>
</protein>
<dbReference type="EMBL" id="LJUJ01000007">
    <property type="protein sequence ID" value="KPK63937.1"/>
    <property type="molecule type" value="Genomic_DNA"/>
</dbReference>
<name>A0A0S8FUH5_UNCW3</name>
<evidence type="ECO:0000313" key="1">
    <source>
        <dbReference type="EMBL" id="KPK63937.1"/>
    </source>
</evidence>
<organism evidence="1 2">
    <name type="scientific">candidate division WOR_3 bacterium SM23_42</name>
    <dbReference type="NCBI Taxonomy" id="1703779"/>
    <lineage>
        <taxon>Bacteria</taxon>
        <taxon>Bacteria division WOR-3</taxon>
    </lineage>
</organism>
<accession>A0A0S8FUH5</accession>
<dbReference type="STRING" id="1703779.AMJ83_04485"/>
<dbReference type="InterPro" id="IPR036390">
    <property type="entry name" value="WH_DNA-bd_sf"/>
</dbReference>
<dbReference type="Proteomes" id="UP000051373">
    <property type="component" value="Unassembled WGS sequence"/>
</dbReference>
<sequence>MIIDPIDLNLIRQLEIQGTVPIHEFVNKFHIARKEVLLRIKNFEDAGLISSYGFKLFLPGIYGGKWYWGCIAGEATAKFKVGDSIPYLEELVENMSFPPGVCPNLSLLFYAKNLREIRMLSIKLVGMKYAEVYKIGEYNISMPRVLLTDDWQLLAELYNAEKIDYALINSITNNPKSAREIQLSRLIWTKNNRQGILSIAPNFNWYVIKNYMHIHLAVVTKLRVKELRRLLKEIGFVGNIASRFKKRYLQIEFDLWGFSDFKEIVHRLSRIDRLVVEGCSFAYQNKIYDEWVKDYIQAQI</sequence>
<comment type="caution">
    <text evidence="1">The sequence shown here is derived from an EMBL/GenBank/DDBJ whole genome shotgun (WGS) entry which is preliminary data.</text>
</comment>